<dbReference type="Proteomes" id="UP000622860">
    <property type="component" value="Unassembled WGS sequence"/>
</dbReference>
<evidence type="ECO:0000256" key="2">
    <source>
        <dbReference type="SAM" id="MobiDB-lite"/>
    </source>
</evidence>
<sequence>MSKSKNRKGPKQQEMPDLPLAPQQSYGEPLQGSKKVKNKNHSRQKHNAGHDM</sequence>
<feature type="compositionally biased region" description="Basic residues" evidence="2">
    <location>
        <begin position="34"/>
        <end position="52"/>
    </location>
</feature>
<feature type="region of interest" description="Disordered" evidence="2">
    <location>
        <begin position="1"/>
        <end position="52"/>
    </location>
</feature>
<protein>
    <recommendedName>
        <fullName evidence="5">SASP P</fullName>
    </recommendedName>
</protein>
<dbReference type="AlphaFoldDB" id="A0A917HN12"/>
<accession>A0A917HN12</accession>
<dbReference type="InterPro" id="IPR012614">
    <property type="entry name" value="SASP_SspP"/>
</dbReference>
<dbReference type="RefSeq" id="WP_099157529.1">
    <property type="nucleotide sequence ID" value="NZ_BMFR01000016.1"/>
</dbReference>
<reference evidence="3" key="1">
    <citation type="journal article" date="2014" name="Int. J. Syst. Evol. Microbiol.">
        <title>Complete genome sequence of Corynebacterium casei LMG S-19264T (=DSM 44701T), isolated from a smear-ripened cheese.</title>
        <authorList>
            <consortium name="US DOE Joint Genome Institute (JGI-PGF)"/>
            <person name="Walter F."/>
            <person name="Albersmeier A."/>
            <person name="Kalinowski J."/>
            <person name="Ruckert C."/>
        </authorList>
    </citation>
    <scope>NUCLEOTIDE SEQUENCE</scope>
    <source>
        <strain evidence="3">CGMCC 1.12754</strain>
    </source>
</reference>
<keyword evidence="4" id="KW-1185">Reference proteome</keyword>
<comment type="caution">
    <text evidence="3">The sequence shown here is derived from an EMBL/GenBank/DDBJ whole genome shotgun (WGS) entry which is preliminary data.</text>
</comment>
<evidence type="ECO:0000313" key="4">
    <source>
        <dbReference type="Proteomes" id="UP000622860"/>
    </source>
</evidence>
<name>A0A917HN12_9BACI</name>
<proteinExistence type="predicted"/>
<keyword evidence="1" id="KW-0749">Sporulation</keyword>
<dbReference type="GO" id="GO:0030435">
    <property type="term" value="P:sporulation resulting in formation of a cellular spore"/>
    <property type="evidence" value="ECO:0007669"/>
    <property type="project" value="UniProtKB-KW"/>
</dbReference>
<dbReference type="Pfam" id="PF08179">
    <property type="entry name" value="SspP"/>
    <property type="match status" value="1"/>
</dbReference>
<evidence type="ECO:0000256" key="1">
    <source>
        <dbReference type="ARBA" id="ARBA00022969"/>
    </source>
</evidence>
<evidence type="ECO:0000313" key="3">
    <source>
        <dbReference type="EMBL" id="GGG83697.1"/>
    </source>
</evidence>
<organism evidence="3 4">
    <name type="scientific">Virgibacillus oceani</name>
    <dbReference type="NCBI Taxonomy" id="1479511"/>
    <lineage>
        <taxon>Bacteria</taxon>
        <taxon>Bacillati</taxon>
        <taxon>Bacillota</taxon>
        <taxon>Bacilli</taxon>
        <taxon>Bacillales</taxon>
        <taxon>Bacillaceae</taxon>
        <taxon>Virgibacillus</taxon>
    </lineage>
</organism>
<gene>
    <name evidence="3" type="ORF">GCM10011398_31580</name>
</gene>
<feature type="compositionally biased region" description="Basic residues" evidence="2">
    <location>
        <begin position="1"/>
        <end position="10"/>
    </location>
</feature>
<reference evidence="3" key="2">
    <citation type="submission" date="2020-09" db="EMBL/GenBank/DDBJ databases">
        <authorList>
            <person name="Sun Q."/>
            <person name="Zhou Y."/>
        </authorList>
    </citation>
    <scope>NUCLEOTIDE SEQUENCE</scope>
    <source>
        <strain evidence="3">CGMCC 1.12754</strain>
    </source>
</reference>
<dbReference type="EMBL" id="BMFR01000016">
    <property type="protein sequence ID" value="GGG83697.1"/>
    <property type="molecule type" value="Genomic_DNA"/>
</dbReference>
<evidence type="ECO:0008006" key="5">
    <source>
        <dbReference type="Google" id="ProtNLM"/>
    </source>
</evidence>